<accession>A0ABS7XRQ7</accession>
<keyword evidence="9" id="KW-0472">Membrane</keyword>
<dbReference type="InterPro" id="IPR027417">
    <property type="entry name" value="P-loop_NTPase"/>
</dbReference>
<evidence type="ECO:0000259" key="11">
    <source>
        <dbReference type="Pfam" id="PF13807"/>
    </source>
</evidence>
<dbReference type="InterPro" id="IPR025669">
    <property type="entry name" value="AAA_dom"/>
</dbReference>
<dbReference type="Proteomes" id="UP001198901">
    <property type="component" value="Unassembled WGS sequence"/>
</dbReference>
<comment type="catalytic activity">
    <reaction evidence="8">
        <text>L-tyrosyl-[protein] + ATP = O-phospho-L-tyrosyl-[protein] + ADP + H(+)</text>
        <dbReference type="Rhea" id="RHEA:10596"/>
        <dbReference type="Rhea" id="RHEA-COMP:10136"/>
        <dbReference type="Rhea" id="RHEA-COMP:20101"/>
        <dbReference type="ChEBI" id="CHEBI:15378"/>
        <dbReference type="ChEBI" id="CHEBI:30616"/>
        <dbReference type="ChEBI" id="CHEBI:46858"/>
        <dbReference type="ChEBI" id="CHEBI:61978"/>
        <dbReference type="ChEBI" id="CHEBI:456216"/>
        <dbReference type="EC" id="2.7.10.2"/>
    </reaction>
</comment>
<sequence length="778" mass="87191">MEHSKFNLNNFIEDDSIDIKQEVRRYLNYWPWFIVAVVVALIAAYSYLRYAPKIYETTAKIKILDESEGLELPSSAFVFNRSNINLENEIEILTSYIILEQVVDELNLTTKFYEEGTIQTSPLYALPFEFEQHIQPDSIVESRPYQIDIEAQGLVITNLKTEQSFSFSEYSTYTKAHRLPFDIFYNPETAEQDLVGKRYIIAFNTIKQTALGLKSQIEVEAIGEQSDLLKLTLKGESKELSEAVLNTLVKVFNKDGIQDRQLVSERTIDFIDGRFLYLAQELDSIEMSRQDFKQDNNLVDLVADAQMGLEQRTKSDEEVFQLENQLALAELLEEALSSESASNLLPANIGLDNGGINDLINDYNTTVLERDKLASGAGENNPAVQLANGTIADLGLNIKRSLASYVNQLKVSLKQLEGRNSAFVGQVSRIPEKEKLLRAIERQQKIKESLYLLLLQKREEAAINLAITEPSIKVVENALTGVKPISPKTSIIYAGALLAGLLLPFGILYIIFMLDTKLHSKEDILNLTSNIPVLAEIPDLKKTNDIVFTDPNDRSPLAESFRILSANVDFILPVQKESTGRVIFCTSTIKGEGKTLVSLNLSLALSSINKKVLLIGADLRNPQIHAHIAEDKHKPGLSNFLHESDFDWKTSLIKGFDKHPNHNIILSGSIPPNPANLLTNGRFKMLIEEAKALYDYIIVDTAPTILVTDTMLISPLADATIYIARANYTEKRLLEFSKELHEGGKLKNMAYVVNSVGASKSYGYGYNYGYNYGYGNKA</sequence>
<comment type="similarity">
    <text evidence="1">Belongs to the CpsD/CapB family.</text>
</comment>
<reference evidence="13" key="1">
    <citation type="submission" date="2023-07" db="EMBL/GenBank/DDBJ databases">
        <authorList>
            <person name="Yue Y."/>
        </authorList>
    </citation>
    <scope>NUCLEOTIDE SEQUENCE [LARGE SCALE GENOMIC DNA]</scope>
    <source>
        <strain evidence="13">D23</strain>
    </source>
</reference>
<dbReference type="InterPro" id="IPR032807">
    <property type="entry name" value="GNVR"/>
</dbReference>
<keyword evidence="6" id="KW-0067">ATP-binding</keyword>
<keyword evidence="9" id="KW-0812">Transmembrane</keyword>
<comment type="caution">
    <text evidence="12">The sequence shown here is derived from an EMBL/GenBank/DDBJ whole genome shotgun (WGS) entry which is preliminary data.</text>
</comment>
<dbReference type="GO" id="GO:0004715">
    <property type="term" value="F:non-membrane spanning protein tyrosine kinase activity"/>
    <property type="evidence" value="ECO:0007669"/>
    <property type="project" value="UniProtKB-EC"/>
</dbReference>
<keyword evidence="13" id="KW-1185">Reference proteome</keyword>
<feature type="transmembrane region" description="Helical" evidence="9">
    <location>
        <begin position="491"/>
        <end position="512"/>
    </location>
</feature>
<feature type="domain" description="AAA" evidence="10">
    <location>
        <begin position="588"/>
        <end position="712"/>
    </location>
</feature>
<dbReference type="RefSeq" id="WP_224527949.1">
    <property type="nucleotide sequence ID" value="NZ_JAIUJR010000004.1"/>
</dbReference>
<evidence type="ECO:0000256" key="5">
    <source>
        <dbReference type="ARBA" id="ARBA00022777"/>
    </source>
</evidence>
<gene>
    <name evidence="12" type="ORF">LBU54_07545</name>
</gene>
<keyword evidence="4" id="KW-0547">Nucleotide-binding</keyword>
<dbReference type="Pfam" id="PF13807">
    <property type="entry name" value="GNVR"/>
    <property type="match status" value="1"/>
</dbReference>
<protein>
    <recommendedName>
        <fullName evidence="2">non-specific protein-tyrosine kinase</fullName>
        <ecNumber evidence="2">2.7.10.2</ecNumber>
    </recommendedName>
</protein>
<evidence type="ECO:0000256" key="3">
    <source>
        <dbReference type="ARBA" id="ARBA00022679"/>
    </source>
</evidence>
<dbReference type="SUPFAM" id="SSF52540">
    <property type="entry name" value="P-loop containing nucleoside triphosphate hydrolases"/>
    <property type="match status" value="1"/>
</dbReference>
<name>A0ABS7XRQ7_9FLAO</name>
<keyword evidence="9" id="KW-1133">Transmembrane helix</keyword>
<dbReference type="EC" id="2.7.10.2" evidence="2"/>
<dbReference type="PANTHER" id="PTHR32309:SF13">
    <property type="entry name" value="FERRIC ENTEROBACTIN TRANSPORT PROTEIN FEPE"/>
    <property type="match status" value="1"/>
</dbReference>
<dbReference type="Pfam" id="PF13614">
    <property type="entry name" value="AAA_31"/>
    <property type="match status" value="1"/>
</dbReference>
<evidence type="ECO:0000313" key="13">
    <source>
        <dbReference type="Proteomes" id="UP001198901"/>
    </source>
</evidence>
<dbReference type="PANTHER" id="PTHR32309">
    <property type="entry name" value="TYROSINE-PROTEIN KINASE"/>
    <property type="match status" value="1"/>
</dbReference>
<keyword evidence="3 12" id="KW-0808">Transferase</keyword>
<dbReference type="Gene3D" id="3.40.50.300">
    <property type="entry name" value="P-loop containing nucleotide triphosphate hydrolases"/>
    <property type="match status" value="1"/>
</dbReference>
<dbReference type="NCBIfam" id="TIGR01007">
    <property type="entry name" value="eps_fam"/>
    <property type="match status" value="1"/>
</dbReference>
<dbReference type="InterPro" id="IPR050445">
    <property type="entry name" value="Bact_polysacc_biosynth/exp"/>
</dbReference>
<organism evidence="12 13">
    <name type="scientific">Winogradskyella alexanderae</name>
    <dbReference type="NCBI Taxonomy" id="2877123"/>
    <lineage>
        <taxon>Bacteria</taxon>
        <taxon>Pseudomonadati</taxon>
        <taxon>Bacteroidota</taxon>
        <taxon>Flavobacteriia</taxon>
        <taxon>Flavobacteriales</taxon>
        <taxon>Flavobacteriaceae</taxon>
        <taxon>Winogradskyella</taxon>
    </lineage>
</organism>
<evidence type="ECO:0000256" key="9">
    <source>
        <dbReference type="SAM" id="Phobius"/>
    </source>
</evidence>
<evidence type="ECO:0000256" key="4">
    <source>
        <dbReference type="ARBA" id="ARBA00022741"/>
    </source>
</evidence>
<evidence type="ECO:0000256" key="2">
    <source>
        <dbReference type="ARBA" id="ARBA00011903"/>
    </source>
</evidence>
<evidence type="ECO:0000256" key="6">
    <source>
        <dbReference type="ARBA" id="ARBA00022840"/>
    </source>
</evidence>
<dbReference type="InterPro" id="IPR005702">
    <property type="entry name" value="Wzc-like_C"/>
</dbReference>
<evidence type="ECO:0000256" key="7">
    <source>
        <dbReference type="ARBA" id="ARBA00023137"/>
    </source>
</evidence>
<evidence type="ECO:0000256" key="8">
    <source>
        <dbReference type="ARBA" id="ARBA00051245"/>
    </source>
</evidence>
<keyword evidence="5" id="KW-0418">Kinase</keyword>
<evidence type="ECO:0000313" key="12">
    <source>
        <dbReference type="EMBL" id="MCA0132435.1"/>
    </source>
</evidence>
<keyword evidence="7" id="KW-0829">Tyrosine-protein kinase</keyword>
<feature type="domain" description="Tyrosine-protein kinase G-rich" evidence="11">
    <location>
        <begin position="437"/>
        <end position="508"/>
    </location>
</feature>
<proteinExistence type="inferred from homology"/>
<evidence type="ECO:0000259" key="10">
    <source>
        <dbReference type="Pfam" id="PF13614"/>
    </source>
</evidence>
<dbReference type="EMBL" id="JAIUJR010000004">
    <property type="protein sequence ID" value="MCA0132435.1"/>
    <property type="molecule type" value="Genomic_DNA"/>
</dbReference>
<feature type="transmembrane region" description="Helical" evidence="9">
    <location>
        <begin position="29"/>
        <end position="48"/>
    </location>
</feature>
<evidence type="ECO:0000256" key="1">
    <source>
        <dbReference type="ARBA" id="ARBA00007316"/>
    </source>
</evidence>
<dbReference type="CDD" id="cd05387">
    <property type="entry name" value="BY-kinase"/>
    <property type="match status" value="1"/>
</dbReference>